<comment type="caution">
    <text evidence="1">The sequence shown here is derived from an EMBL/GenBank/DDBJ whole genome shotgun (WGS) entry which is preliminary data.</text>
</comment>
<protein>
    <submittedName>
        <fullName evidence="1">Uncharacterized protein</fullName>
    </submittedName>
</protein>
<dbReference type="InterPro" id="IPR046521">
    <property type="entry name" value="DUF6698"/>
</dbReference>
<reference evidence="1" key="2">
    <citation type="journal article" date="2020" name="Nat. Commun.">
        <title>Large-scale genome sequencing of mycorrhizal fungi provides insights into the early evolution of symbiotic traits.</title>
        <authorList>
            <person name="Miyauchi S."/>
            <person name="Kiss E."/>
            <person name="Kuo A."/>
            <person name="Drula E."/>
            <person name="Kohler A."/>
            <person name="Sanchez-Garcia M."/>
            <person name="Morin E."/>
            <person name="Andreopoulos B."/>
            <person name="Barry K.W."/>
            <person name="Bonito G."/>
            <person name="Buee M."/>
            <person name="Carver A."/>
            <person name="Chen C."/>
            <person name="Cichocki N."/>
            <person name="Clum A."/>
            <person name="Culley D."/>
            <person name="Crous P.W."/>
            <person name="Fauchery L."/>
            <person name="Girlanda M."/>
            <person name="Hayes R.D."/>
            <person name="Keri Z."/>
            <person name="LaButti K."/>
            <person name="Lipzen A."/>
            <person name="Lombard V."/>
            <person name="Magnuson J."/>
            <person name="Maillard F."/>
            <person name="Murat C."/>
            <person name="Nolan M."/>
            <person name="Ohm R.A."/>
            <person name="Pangilinan J."/>
            <person name="Pereira M.F."/>
            <person name="Perotto S."/>
            <person name="Peter M."/>
            <person name="Pfister S."/>
            <person name="Riley R."/>
            <person name="Sitrit Y."/>
            <person name="Stielow J.B."/>
            <person name="Szollosi G."/>
            <person name="Zifcakova L."/>
            <person name="Stursova M."/>
            <person name="Spatafora J.W."/>
            <person name="Tedersoo L."/>
            <person name="Vaario L.M."/>
            <person name="Yamada A."/>
            <person name="Yan M."/>
            <person name="Wang P."/>
            <person name="Xu J."/>
            <person name="Bruns T."/>
            <person name="Baldrian P."/>
            <person name="Vilgalys R."/>
            <person name="Dunand C."/>
            <person name="Henrissat B."/>
            <person name="Grigoriev I.V."/>
            <person name="Hibbett D."/>
            <person name="Nagy L.G."/>
            <person name="Martin F.M."/>
        </authorList>
    </citation>
    <scope>NUCLEOTIDE SEQUENCE</scope>
    <source>
        <strain evidence="1">BED1</strain>
    </source>
</reference>
<reference evidence="1" key="1">
    <citation type="submission" date="2019-10" db="EMBL/GenBank/DDBJ databases">
        <authorList>
            <consortium name="DOE Joint Genome Institute"/>
            <person name="Kuo A."/>
            <person name="Miyauchi S."/>
            <person name="Kiss E."/>
            <person name="Drula E."/>
            <person name="Kohler A."/>
            <person name="Sanchez-Garcia M."/>
            <person name="Andreopoulos B."/>
            <person name="Barry K.W."/>
            <person name="Bonito G."/>
            <person name="Buee M."/>
            <person name="Carver A."/>
            <person name="Chen C."/>
            <person name="Cichocki N."/>
            <person name="Clum A."/>
            <person name="Culley D."/>
            <person name="Crous P.W."/>
            <person name="Fauchery L."/>
            <person name="Girlanda M."/>
            <person name="Hayes R."/>
            <person name="Keri Z."/>
            <person name="LaButti K."/>
            <person name="Lipzen A."/>
            <person name="Lombard V."/>
            <person name="Magnuson J."/>
            <person name="Maillard F."/>
            <person name="Morin E."/>
            <person name="Murat C."/>
            <person name="Nolan M."/>
            <person name="Ohm R."/>
            <person name="Pangilinan J."/>
            <person name="Pereira M."/>
            <person name="Perotto S."/>
            <person name="Peter M."/>
            <person name="Riley R."/>
            <person name="Sitrit Y."/>
            <person name="Stielow B."/>
            <person name="Szollosi G."/>
            <person name="Zifcakova L."/>
            <person name="Stursova M."/>
            <person name="Spatafora J.W."/>
            <person name="Tedersoo L."/>
            <person name="Vaario L.-M."/>
            <person name="Yamada A."/>
            <person name="Yan M."/>
            <person name="Wang P."/>
            <person name="Xu J."/>
            <person name="Bruns T."/>
            <person name="Baldrian P."/>
            <person name="Vilgalys R."/>
            <person name="Henrissat B."/>
            <person name="Grigoriev I.V."/>
            <person name="Hibbett D."/>
            <person name="Nagy L.G."/>
            <person name="Martin F.M."/>
        </authorList>
    </citation>
    <scope>NUCLEOTIDE SEQUENCE</scope>
    <source>
        <strain evidence="1">BED1</strain>
    </source>
</reference>
<keyword evidence="2" id="KW-1185">Reference proteome</keyword>
<proteinExistence type="predicted"/>
<evidence type="ECO:0000313" key="1">
    <source>
        <dbReference type="EMBL" id="KAF8449434.1"/>
    </source>
</evidence>
<evidence type="ECO:0000313" key="2">
    <source>
        <dbReference type="Proteomes" id="UP001194468"/>
    </source>
</evidence>
<dbReference type="EMBL" id="WHUW01000003">
    <property type="protein sequence ID" value="KAF8449434.1"/>
    <property type="molecule type" value="Genomic_DNA"/>
</dbReference>
<organism evidence="1 2">
    <name type="scientific">Boletus edulis BED1</name>
    <dbReference type="NCBI Taxonomy" id="1328754"/>
    <lineage>
        <taxon>Eukaryota</taxon>
        <taxon>Fungi</taxon>
        <taxon>Dikarya</taxon>
        <taxon>Basidiomycota</taxon>
        <taxon>Agaricomycotina</taxon>
        <taxon>Agaricomycetes</taxon>
        <taxon>Agaricomycetidae</taxon>
        <taxon>Boletales</taxon>
        <taxon>Boletineae</taxon>
        <taxon>Boletaceae</taxon>
        <taxon>Boletoideae</taxon>
        <taxon>Boletus</taxon>
    </lineage>
</organism>
<gene>
    <name evidence="1" type="ORF">L210DRAFT_3524821</name>
</gene>
<name>A0AAD4C736_BOLED</name>
<accession>A0AAD4C736</accession>
<dbReference type="Proteomes" id="UP001194468">
    <property type="component" value="Unassembled WGS sequence"/>
</dbReference>
<dbReference type="Pfam" id="PF20414">
    <property type="entry name" value="DUF6698"/>
    <property type="match status" value="1"/>
</dbReference>
<sequence length="303" mass="34756">MERIEHNQSAEKDRIFKCYEHLIVALPEFGEWLTNPGNAGRLDNVIKQLTDGADSARADDASVLKTTIVNWLTEVPNPRLSPYDKSGRGFHNDSTGSLLCPAEYDWENAEHQDKIRDWHPDFLVTANSWPRFLYEEGRYDPNNPAIGLFKGALLLRAFKLIFTSPSSADEEENPDPVLARKRRCGERRTRKHVASLIRMKTVEPRAIAYTATQVRFALSSCGTWRVVDGIFNHSQFYNSIVNWFEDTEDAEEKAFVDNLLLWWNRKIFGREGVTDYAPQVIDNMSVAASFKRRRTEGPSNTRD</sequence>
<dbReference type="AlphaFoldDB" id="A0AAD4C736"/>